<protein>
    <recommendedName>
        <fullName evidence="4">ShKT domain-containing protein</fullName>
    </recommendedName>
</protein>
<name>A0AAF5PQC0_WUCBA</name>
<dbReference type="SUPFAM" id="SSF50814">
    <property type="entry name" value="Lipocalins"/>
    <property type="match status" value="1"/>
</dbReference>
<reference evidence="2" key="2">
    <citation type="journal article" date="2016" name="Mol. Ecol.">
        <title>Population genomics of the filarial nematode parasite Wuchereria bancrofti from mosquitoes.</title>
        <authorList>
            <person name="Small S.T."/>
            <person name="Reimer L.J."/>
            <person name="Tisch D.J."/>
            <person name="King C.L."/>
            <person name="Christensen B.M."/>
            <person name="Siba P.M."/>
            <person name="Kazura J.W."/>
            <person name="Serre D."/>
            <person name="Zimmerman P.A."/>
        </authorList>
    </citation>
    <scope>NUCLEOTIDE SEQUENCE</scope>
    <source>
        <strain evidence="2">pt0022</strain>
    </source>
</reference>
<keyword evidence="1" id="KW-0732">Signal</keyword>
<evidence type="ECO:0000256" key="1">
    <source>
        <dbReference type="SAM" id="SignalP"/>
    </source>
</evidence>
<accession>A0AAF5PQC0</accession>
<reference evidence="3" key="3">
    <citation type="submission" date="2024-02" db="UniProtKB">
        <authorList>
            <consortium name="WormBaseParasite"/>
        </authorList>
    </citation>
    <scope>IDENTIFICATION</scope>
    <source>
        <strain evidence="3">pt0022</strain>
    </source>
</reference>
<sequence length="169" mass="19305">MFTVLSLLLPILLHLSPVPGWFTFHLNRTIFALDATKSNRSIDCLDFDMNCFTCVVENSTKCDFINEFPNNYCKKSCQLSGCELIAKEYDLKKVPTTLKSVAFLIGKWRSEFGGKAVSPTILKVTYGEEIDLKLITNGDYVITLIRQHLEAFNTIIHYELTEHTSRIYP</sequence>
<evidence type="ECO:0000313" key="2">
    <source>
        <dbReference type="Proteomes" id="UP000093561"/>
    </source>
</evidence>
<proteinExistence type="predicted"/>
<dbReference type="WBParaSite" id="mrna-Wban_04027">
    <property type="protein sequence ID" value="mrna-Wban_04027"/>
    <property type="gene ID" value="Wban_04027"/>
</dbReference>
<feature type="signal peptide" evidence="1">
    <location>
        <begin position="1"/>
        <end position="20"/>
    </location>
</feature>
<evidence type="ECO:0008006" key="4">
    <source>
        <dbReference type="Google" id="ProtNLM"/>
    </source>
</evidence>
<feature type="chain" id="PRO_5042294346" description="ShKT domain-containing protein" evidence="1">
    <location>
        <begin position="21"/>
        <end position="169"/>
    </location>
</feature>
<dbReference type="Gene3D" id="2.40.128.20">
    <property type="match status" value="1"/>
</dbReference>
<organism evidence="2 3">
    <name type="scientific">Wuchereria bancrofti</name>
    <dbReference type="NCBI Taxonomy" id="6293"/>
    <lineage>
        <taxon>Eukaryota</taxon>
        <taxon>Metazoa</taxon>
        <taxon>Ecdysozoa</taxon>
        <taxon>Nematoda</taxon>
        <taxon>Chromadorea</taxon>
        <taxon>Rhabditida</taxon>
        <taxon>Spirurina</taxon>
        <taxon>Spiruromorpha</taxon>
        <taxon>Filarioidea</taxon>
        <taxon>Onchocercidae</taxon>
        <taxon>Wuchereria</taxon>
    </lineage>
</organism>
<evidence type="ECO:0000313" key="3">
    <source>
        <dbReference type="WBParaSite" id="mrna-Wban_04027"/>
    </source>
</evidence>
<dbReference type="AlphaFoldDB" id="A0AAF5PQC0"/>
<dbReference type="InterPro" id="IPR012674">
    <property type="entry name" value="Calycin"/>
</dbReference>
<reference evidence="2" key="1">
    <citation type="submission" date="2015-03" db="EMBL/GenBank/DDBJ databases">
        <title>Wuchereria bancrofti Genome Sequencing Papua New Guinea Strain.</title>
        <authorList>
            <person name="Small S.T."/>
            <person name="Serre D."/>
            <person name="Zimmerman P.A."/>
        </authorList>
    </citation>
    <scope>NUCLEOTIDE SEQUENCE [LARGE SCALE GENOMIC DNA]</scope>
    <source>
        <strain evidence="2">pt0022</strain>
    </source>
</reference>
<dbReference type="Proteomes" id="UP000093561">
    <property type="component" value="Unassembled WGS sequence"/>
</dbReference>